<reference evidence="1 2" key="1">
    <citation type="submission" date="2023-01" db="EMBL/GenBank/DDBJ databases">
        <authorList>
            <person name="Kreplak J."/>
        </authorList>
    </citation>
    <scope>NUCLEOTIDE SEQUENCE [LARGE SCALE GENOMIC DNA]</scope>
</reference>
<gene>
    <name evidence="1" type="ORF">VFH_II035680</name>
</gene>
<evidence type="ECO:0000313" key="2">
    <source>
        <dbReference type="Proteomes" id="UP001157006"/>
    </source>
</evidence>
<evidence type="ECO:0000313" key="1">
    <source>
        <dbReference type="EMBL" id="CAI8596441.1"/>
    </source>
</evidence>
<proteinExistence type="predicted"/>
<organism evidence="1 2">
    <name type="scientific">Vicia faba</name>
    <name type="common">Broad bean</name>
    <name type="synonym">Faba vulgaris</name>
    <dbReference type="NCBI Taxonomy" id="3906"/>
    <lineage>
        <taxon>Eukaryota</taxon>
        <taxon>Viridiplantae</taxon>
        <taxon>Streptophyta</taxon>
        <taxon>Embryophyta</taxon>
        <taxon>Tracheophyta</taxon>
        <taxon>Spermatophyta</taxon>
        <taxon>Magnoliopsida</taxon>
        <taxon>eudicotyledons</taxon>
        <taxon>Gunneridae</taxon>
        <taxon>Pentapetalae</taxon>
        <taxon>rosids</taxon>
        <taxon>fabids</taxon>
        <taxon>Fabales</taxon>
        <taxon>Fabaceae</taxon>
        <taxon>Papilionoideae</taxon>
        <taxon>50 kb inversion clade</taxon>
        <taxon>NPAAA clade</taxon>
        <taxon>Hologalegina</taxon>
        <taxon>IRL clade</taxon>
        <taxon>Fabeae</taxon>
        <taxon>Vicia</taxon>
    </lineage>
</organism>
<sequence length="126" mass="13967">MKIEKKNESIVKDKTVAFGNRVHIFVAFGLLRQLASSQIFFADGGETSSMINLAFVSSSHLHSKLLRSFVKKLVRRLQQGPVLIMKSRVLEFGKMVGGVGGYYCILLVLVNKPPWTVVVTVGKKVC</sequence>
<dbReference type="Proteomes" id="UP001157006">
    <property type="component" value="Chromosome 2"/>
</dbReference>
<keyword evidence="2" id="KW-1185">Reference proteome</keyword>
<accession>A0AAV0ZDD7</accession>
<dbReference type="EMBL" id="OX451737">
    <property type="protein sequence ID" value="CAI8596441.1"/>
    <property type="molecule type" value="Genomic_DNA"/>
</dbReference>
<name>A0AAV0ZDD7_VICFA</name>
<protein>
    <submittedName>
        <fullName evidence="1">Uncharacterized protein</fullName>
    </submittedName>
</protein>
<dbReference type="AlphaFoldDB" id="A0AAV0ZDD7"/>